<keyword evidence="7" id="KW-0119">Carbohydrate metabolism</keyword>
<keyword evidence="5 12" id="KW-0378">Hydrolase</keyword>
<dbReference type="GeneID" id="29117327"/>
<dbReference type="PANTHER" id="PTHR30620:SF117">
    <property type="entry name" value="BETA-1,4-XYLOSIDASE (EUROFUNG)"/>
    <property type="match status" value="1"/>
</dbReference>
<evidence type="ECO:0000256" key="8">
    <source>
        <dbReference type="ARBA" id="ARBA00023295"/>
    </source>
</evidence>
<dbReference type="Gene3D" id="3.20.20.300">
    <property type="entry name" value="Glycoside hydrolase, family 3, N-terminal domain"/>
    <property type="match status" value="1"/>
</dbReference>
<feature type="chain" id="PRO_5008059115" description="beta-glucosidase" evidence="10">
    <location>
        <begin position="24"/>
        <end position="788"/>
    </location>
</feature>
<evidence type="ECO:0000256" key="4">
    <source>
        <dbReference type="ARBA" id="ARBA00022729"/>
    </source>
</evidence>
<dbReference type="GO" id="GO:0008422">
    <property type="term" value="F:beta-glucosidase activity"/>
    <property type="evidence" value="ECO:0007669"/>
    <property type="project" value="UniProtKB-EC"/>
</dbReference>
<dbReference type="PRINTS" id="PR00133">
    <property type="entry name" value="GLHYDRLASE3"/>
</dbReference>
<dbReference type="Gene3D" id="3.40.50.1700">
    <property type="entry name" value="Glycoside hydrolase family 3 C-terminal domain"/>
    <property type="match status" value="1"/>
</dbReference>
<dbReference type="OMA" id="MSAYHSY"/>
<evidence type="ECO:0000256" key="1">
    <source>
        <dbReference type="ARBA" id="ARBA00000448"/>
    </source>
</evidence>
<dbReference type="InterPro" id="IPR036881">
    <property type="entry name" value="Glyco_hydro_3_C_sf"/>
</dbReference>
<keyword evidence="4 10" id="KW-0732">Signal</keyword>
<dbReference type="Pfam" id="PF01915">
    <property type="entry name" value="Glyco_hydro_3_C"/>
    <property type="match status" value="1"/>
</dbReference>
<reference evidence="12 13" key="1">
    <citation type="submission" date="2016-05" db="EMBL/GenBank/DDBJ databases">
        <title>Comparative analysis of secretome profiles of manganese(II)-oxidizing ascomycete fungi.</title>
        <authorList>
            <consortium name="DOE Joint Genome Institute"/>
            <person name="Zeiner C.A."/>
            <person name="Purvine S.O."/>
            <person name="Zink E.M."/>
            <person name="Wu S."/>
            <person name="Pasa-Tolic L."/>
            <person name="Chaput D.L."/>
            <person name="Haridas S."/>
            <person name="Grigoriev I.V."/>
            <person name="Santelli C.M."/>
            <person name="Hansel C.M."/>
        </authorList>
    </citation>
    <scope>NUCLEOTIDE SEQUENCE [LARGE SCALE GENOMIC DNA]</scope>
    <source>
        <strain evidence="12 13">SRC1lrK2f</strain>
    </source>
</reference>
<dbReference type="InterPro" id="IPR026891">
    <property type="entry name" value="Fn3-like"/>
</dbReference>
<gene>
    <name evidence="12" type="ORF">CC77DRAFT_450050</name>
</gene>
<dbReference type="VEuPathDB" id="FungiDB:CC77DRAFT_450050"/>
<dbReference type="EMBL" id="KV441493">
    <property type="protein sequence ID" value="OAG15557.1"/>
    <property type="molecule type" value="Genomic_DNA"/>
</dbReference>
<feature type="signal peptide" evidence="10">
    <location>
        <begin position="1"/>
        <end position="23"/>
    </location>
</feature>
<evidence type="ECO:0000313" key="12">
    <source>
        <dbReference type="EMBL" id="OAG15557.1"/>
    </source>
</evidence>
<dbReference type="Proteomes" id="UP000077248">
    <property type="component" value="Unassembled WGS sequence"/>
</dbReference>
<dbReference type="FunFam" id="3.20.20.300:FF:000007">
    <property type="entry name" value="Lysosomal beta glucosidase"/>
    <property type="match status" value="1"/>
</dbReference>
<dbReference type="RefSeq" id="XP_018380978.1">
    <property type="nucleotide sequence ID" value="XM_018531733.1"/>
</dbReference>
<dbReference type="FunFam" id="2.60.40.10:FF:000495">
    <property type="entry name" value="Periplasmic beta-glucosidase"/>
    <property type="match status" value="1"/>
</dbReference>
<evidence type="ECO:0000313" key="13">
    <source>
        <dbReference type="Proteomes" id="UP000077248"/>
    </source>
</evidence>
<dbReference type="FunFam" id="3.40.50.1700:FF:000009">
    <property type="entry name" value="Periplasmic beta-glucosidase"/>
    <property type="match status" value="1"/>
</dbReference>
<dbReference type="Pfam" id="PF00933">
    <property type="entry name" value="Glyco_hydro_3"/>
    <property type="match status" value="1"/>
</dbReference>
<dbReference type="InterPro" id="IPR002772">
    <property type="entry name" value="Glyco_hydro_3_C"/>
</dbReference>
<keyword evidence="8" id="KW-0326">Glycosidase</keyword>
<keyword evidence="13" id="KW-1185">Reference proteome</keyword>
<dbReference type="SMART" id="SM01217">
    <property type="entry name" value="Fn3_like"/>
    <property type="match status" value="1"/>
</dbReference>
<evidence type="ECO:0000256" key="10">
    <source>
        <dbReference type="SAM" id="SignalP"/>
    </source>
</evidence>
<comment type="similarity">
    <text evidence="2">Belongs to the glycosyl hydrolase 3 family.</text>
</comment>
<dbReference type="InterPro" id="IPR001764">
    <property type="entry name" value="Glyco_hydro_3_N"/>
</dbReference>
<organism evidence="12 13">
    <name type="scientific">Alternaria alternata</name>
    <name type="common">Alternaria rot fungus</name>
    <name type="synonym">Torula alternata</name>
    <dbReference type="NCBI Taxonomy" id="5599"/>
    <lineage>
        <taxon>Eukaryota</taxon>
        <taxon>Fungi</taxon>
        <taxon>Dikarya</taxon>
        <taxon>Ascomycota</taxon>
        <taxon>Pezizomycotina</taxon>
        <taxon>Dothideomycetes</taxon>
        <taxon>Pleosporomycetidae</taxon>
        <taxon>Pleosporales</taxon>
        <taxon>Pleosporineae</taxon>
        <taxon>Pleosporaceae</taxon>
        <taxon>Alternaria</taxon>
        <taxon>Alternaria sect. Alternaria</taxon>
        <taxon>Alternaria alternata complex</taxon>
    </lineage>
</organism>
<dbReference type="InterPro" id="IPR017853">
    <property type="entry name" value="GH"/>
</dbReference>
<sequence length="788" mass="85567">MRQSFFGSASLLVGCALLLPSSALDLVRRQAAANATYKDASAPVEDRVADLLSRMTIEEKTAQLIQGDISNWINVTTNVVNETGLEWNFRVRAGQFYVGYPIPAEWISNGVKIGQDYLLHNTTLGIPAMVQTEAIHGLLVGNATIYNSPIGQACSWDPQLIHDMAVAIAKESAPLGINQLFAPLADLARELRFGRVEETYGEDGFLAGEMAYEYVMGVQSLNVSATVKHFAGFSNPEQGLNTGPVHGGERELRTTWLPSFHRAIIDADAWNIMGAYHSYDGIPSIADGHMQETILREEWGYKYWLTSDAGATDRLCCNFKLCQCKTEDTPIDSEAVTLMALPNGNDVEMGGGSYNYANIPRLVEEGKLDIEIVDRAVSRQLRAKFTMGLFENPYQGLSTNETESIIHPEEHVQLARTLEADSIVLLENKNSTLPLSKSANIAVIGPMANITNLGDYVVYRSQYNPTNVTPLQGIQSASSGTVTYALGCERWSNDQSGFPDAVAAAEAADIAVVVVGTWSRDQQELWQGLNATTGEHVDVASLNLVGAMGELVQAIIETGKPTIVVYSSGKPVTEPWISDNAAALLQQFYPGEQGGNGLADVLFGDVTPSGKLSVSFPYDVGTLPIYYDYLNSGRATDAGAILPNGTLQFGHQYVLNNPQPLYEFGYGLSYANFTYSNVTLSKTEVSATDKITATVSVTNESDVDGKEVVQVYVQDVFASVVVPNKELKGFKKVMIKAGETVDVSVELDVSKWGLWDRKMQYVVEKGDFIVHVGASSMDLRGNGTVTVA</sequence>
<evidence type="ECO:0000256" key="6">
    <source>
        <dbReference type="ARBA" id="ARBA00023180"/>
    </source>
</evidence>
<evidence type="ECO:0000256" key="5">
    <source>
        <dbReference type="ARBA" id="ARBA00022801"/>
    </source>
</evidence>
<comment type="catalytic activity">
    <reaction evidence="1">
        <text>Hydrolysis of terminal, non-reducing beta-D-glucosyl residues with release of beta-D-glucose.</text>
        <dbReference type="EC" id="3.2.1.21"/>
    </reaction>
</comment>
<dbReference type="InterPro" id="IPR036962">
    <property type="entry name" value="Glyco_hydro_3_N_sf"/>
</dbReference>
<dbReference type="SUPFAM" id="SSF52279">
    <property type="entry name" value="Beta-D-glucan exohydrolase, C-terminal domain"/>
    <property type="match status" value="1"/>
</dbReference>
<dbReference type="InterPro" id="IPR013783">
    <property type="entry name" value="Ig-like_fold"/>
</dbReference>
<dbReference type="EC" id="3.2.1.21" evidence="3"/>
<proteinExistence type="inferred from homology"/>
<evidence type="ECO:0000256" key="7">
    <source>
        <dbReference type="ARBA" id="ARBA00023277"/>
    </source>
</evidence>
<protein>
    <recommendedName>
        <fullName evidence="3">beta-glucosidase</fullName>
        <ecNumber evidence="3">3.2.1.21</ecNumber>
    </recommendedName>
</protein>
<dbReference type="Pfam" id="PF14310">
    <property type="entry name" value="Fn3-like"/>
    <property type="match status" value="1"/>
</dbReference>
<dbReference type="Gene3D" id="2.60.40.10">
    <property type="entry name" value="Immunoglobulins"/>
    <property type="match status" value="1"/>
</dbReference>
<dbReference type="PROSITE" id="PS51257">
    <property type="entry name" value="PROKAR_LIPOPROTEIN"/>
    <property type="match status" value="1"/>
</dbReference>
<dbReference type="AlphaFoldDB" id="A0A177D8D3"/>
<evidence type="ECO:0000256" key="3">
    <source>
        <dbReference type="ARBA" id="ARBA00012744"/>
    </source>
</evidence>
<keyword evidence="6" id="KW-0325">Glycoprotein</keyword>
<keyword evidence="9" id="KW-0624">Polysaccharide degradation</keyword>
<evidence type="ECO:0000256" key="2">
    <source>
        <dbReference type="ARBA" id="ARBA00005336"/>
    </source>
</evidence>
<feature type="domain" description="Fibronectin type III-like" evidence="11">
    <location>
        <begin position="707"/>
        <end position="776"/>
    </location>
</feature>
<dbReference type="PANTHER" id="PTHR30620">
    <property type="entry name" value="PERIPLASMIC BETA-GLUCOSIDASE-RELATED"/>
    <property type="match status" value="1"/>
</dbReference>
<evidence type="ECO:0000256" key="9">
    <source>
        <dbReference type="ARBA" id="ARBA00023326"/>
    </source>
</evidence>
<accession>A0A177D8D3</accession>
<evidence type="ECO:0000259" key="11">
    <source>
        <dbReference type="SMART" id="SM01217"/>
    </source>
</evidence>
<dbReference type="STRING" id="5599.A0A177D8D3"/>
<dbReference type="SUPFAM" id="SSF51445">
    <property type="entry name" value="(Trans)glycosidases"/>
    <property type="match status" value="1"/>
</dbReference>
<name>A0A177D8D3_ALTAL</name>
<dbReference type="InterPro" id="IPR051915">
    <property type="entry name" value="Cellulose_Degrad_GH3"/>
</dbReference>
<dbReference type="KEGG" id="aalt:CC77DRAFT_450050"/>
<dbReference type="GO" id="GO:0009251">
    <property type="term" value="P:glucan catabolic process"/>
    <property type="evidence" value="ECO:0007669"/>
    <property type="project" value="TreeGrafter"/>
</dbReference>